<feature type="compositionally biased region" description="Polar residues" evidence="3">
    <location>
        <begin position="105"/>
        <end position="119"/>
    </location>
</feature>
<dbReference type="InterPro" id="IPR009071">
    <property type="entry name" value="HMG_box_dom"/>
</dbReference>
<dbReference type="Ensembl" id="ENSCJAT00000106731.2">
    <property type="protein sequence ID" value="ENSCJAP00000069326.2"/>
    <property type="gene ID" value="ENSCJAG00000060913.2"/>
</dbReference>
<evidence type="ECO:0000313" key="5">
    <source>
        <dbReference type="Ensembl" id="ENSCJAP00000069326.2"/>
    </source>
</evidence>
<feature type="domain" description="HMG box" evidence="4">
    <location>
        <begin position="44"/>
        <end position="129"/>
    </location>
</feature>
<dbReference type="PROSITE" id="PS50118">
    <property type="entry name" value="HMG_BOX_2"/>
    <property type="match status" value="1"/>
</dbReference>
<dbReference type="GO" id="GO:0030182">
    <property type="term" value="P:neuron differentiation"/>
    <property type="evidence" value="ECO:0007669"/>
    <property type="project" value="TreeGrafter"/>
</dbReference>
<name>A0A5F4VUT0_CALJA</name>
<evidence type="ECO:0000313" key="6">
    <source>
        <dbReference type="Proteomes" id="UP000008225"/>
    </source>
</evidence>
<dbReference type="GO" id="GO:0000978">
    <property type="term" value="F:RNA polymerase II cis-regulatory region sequence-specific DNA binding"/>
    <property type="evidence" value="ECO:0007669"/>
    <property type="project" value="TreeGrafter"/>
</dbReference>
<dbReference type="Proteomes" id="UP000008225">
    <property type="component" value="Chromosome 4"/>
</dbReference>
<sequence length="322" mass="34225">MALLSFSQDQAWSLEPPAPAAAASSFSGPQEGKGAGSPAAPGAQPLEINGFMVWSSAQRLQMTSQNPTLHNSEISKRLGARGSCRAGTNSGPSWRRPSGSAPRTCATTPTQAQASVQRQEQGRRTFPLRTRGGSLVGGPRSRGQETRPPSGAGALLSPAFHTNPPALPGLLPFSPALSCRHSPEPRGSADTSHSSPHIHCHLPSHILSLPISAQPCHPTGLPHLLPHQLAPSSLCPRTHPANTHLTPHRTCAGEMGHTMSPMMTLGTLTHTVSPMTSSSLLSLDLNHSGMKFKARWIKGLFFTMTVLTIRPKPLVPWERKSM</sequence>
<dbReference type="GeneTree" id="ENSGT00940000162099"/>
<evidence type="ECO:0000256" key="1">
    <source>
        <dbReference type="ARBA" id="ARBA00023125"/>
    </source>
</evidence>
<accession>A0A5F4VUT0</accession>
<evidence type="ECO:0000256" key="2">
    <source>
        <dbReference type="PROSITE-ProRule" id="PRU00267"/>
    </source>
</evidence>
<evidence type="ECO:0000259" key="4">
    <source>
        <dbReference type="PROSITE" id="PS50118"/>
    </source>
</evidence>
<dbReference type="Pfam" id="PF00505">
    <property type="entry name" value="HMG_box"/>
    <property type="match status" value="1"/>
</dbReference>
<dbReference type="InterPro" id="IPR050140">
    <property type="entry name" value="SRY-related_HMG-box_TF-like"/>
</dbReference>
<feature type="region of interest" description="Disordered" evidence="3">
    <location>
        <begin position="65"/>
        <end position="153"/>
    </location>
</feature>
<organism evidence="5 6">
    <name type="scientific">Callithrix jacchus</name>
    <name type="common">White-tufted-ear marmoset</name>
    <name type="synonym">Simia Jacchus</name>
    <dbReference type="NCBI Taxonomy" id="9483"/>
    <lineage>
        <taxon>Eukaryota</taxon>
        <taxon>Metazoa</taxon>
        <taxon>Chordata</taxon>
        <taxon>Craniata</taxon>
        <taxon>Vertebrata</taxon>
        <taxon>Euteleostomi</taxon>
        <taxon>Mammalia</taxon>
        <taxon>Eutheria</taxon>
        <taxon>Euarchontoglires</taxon>
        <taxon>Primates</taxon>
        <taxon>Haplorrhini</taxon>
        <taxon>Platyrrhini</taxon>
        <taxon>Cebidae</taxon>
        <taxon>Callitrichinae</taxon>
        <taxon>Callithrix</taxon>
        <taxon>Callithrix</taxon>
    </lineage>
</organism>
<feature type="region of interest" description="Disordered" evidence="3">
    <location>
        <begin position="14"/>
        <end position="44"/>
    </location>
</feature>
<dbReference type="PANTHER" id="PTHR10270:SF45">
    <property type="entry name" value="PROTEIN SOX-15"/>
    <property type="match status" value="1"/>
</dbReference>
<dbReference type="PANTHER" id="PTHR10270">
    <property type="entry name" value="SOX TRANSCRIPTION FACTOR"/>
    <property type="match status" value="1"/>
</dbReference>
<dbReference type="AlphaFoldDB" id="A0A5F4VUT0"/>
<dbReference type="SUPFAM" id="SSF47095">
    <property type="entry name" value="HMG-box"/>
    <property type="match status" value="1"/>
</dbReference>
<dbReference type="GO" id="GO:0007420">
    <property type="term" value="P:brain development"/>
    <property type="evidence" value="ECO:0007669"/>
    <property type="project" value="TreeGrafter"/>
</dbReference>
<keyword evidence="6" id="KW-1185">Reference proteome</keyword>
<dbReference type="GO" id="GO:0001228">
    <property type="term" value="F:DNA-binding transcription activator activity, RNA polymerase II-specific"/>
    <property type="evidence" value="ECO:0007669"/>
    <property type="project" value="TreeGrafter"/>
</dbReference>
<keyword evidence="2" id="KW-0539">Nucleus</keyword>
<reference evidence="5" key="2">
    <citation type="submission" date="2025-08" db="UniProtKB">
        <authorList>
            <consortium name="Ensembl"/>
        </authorList>
    </citation>
    <scope>IDENTIFICATION</scope>
</reference>
<dbReference type="InParanoid" id="A0A5F4VUT0"/>
<reference evidence="5" key="1">
    <citation type="submission" date="2009-03" db="EMBL/GenBank/DDBJ databases">
        <authorList>
            <person name="Warren W."/>
            <person name="Ye L."/>
            <person name="Minx P."/>
            <person name="Worley K."/>
            <person name="Gibbs R."/>
            <person name="Wilson R.K."/>
        </authorList>
    </citation>
    <scope>NUCLEOTIDE SEQUENCE [LARGE SCALE GENOMIC DNA]</scope>
</reference>
<dbReference type="Gene3D" id="1.10.30.10">
    <property type="entry name" value="High mobility group box domain"/>
    <property type="match status" value="1"/>
</dbReference>
<dbReference type="GO" id="GO:0000122">
    <property type="term" value="P:negative regulation of transcription by RNA polymerase II"/>
    <property type="evidence" value="ECO:0007669"/>
    <property type="project" value="TreeGrafter"/>
</dbReference>
<dbReference type="STRING" id="9483.ENSCJAP00000069326"/>
<reference evidence="5" key="3">
    <citation type="submission" date="2025-09" db="UniProtKB">
        <authorList>
            <consortium name="Ensembl"/>
        </authorList>
    </citation>
    <scope>IDENTIFICATION</scope>
</reference>
<keyword evidence="1 2" id="KW-0238">DNA-binding</keyword>
<dbReference type="GO" id="GO:0005634">
    <property type="term" value="C:nucleus"/>
    <property type="evidence" value="ECO:0007669"/>
    <property type="project" value="UniProtKB-UniRule"/>
</dbReference>
<proteinExistence type="predicted"/>
<dbReference type="InterPro" id="IPR036910">
    <property type="entry name" value="HMG_box_dom_sf"/>
</dbReference>
<feature type="DNA-binding region" description="HMG box" evidence="2">
    <location>
        <begin position="44"/>
        <end position="129"/>
    </location>
</feature>
<evidence type="ECO:0000256" key="3">
    <source>
        <dbReference type="SAM" id="MobiDB-lite"/>
    </source>
</evidence>
<protein>
    <recommendedName>
        <fullName evidence="4">HMG box domain-containing protein</fullName>
    </recommendedName>
</protein>